<evidence type="ECO:0000313" key="3">
    <source>
        <dbReference type="Proteomes" id="UP000034980"/>
    </source>
</evidence>
<dbReference type="PATRIC" id="fig|1411915.3.peg.1952"/>
<name>W2CVS0_9BACT</name>
<dbReference type="AlphaFoldDB" id="W2CVS0"/>
<keyword evidence="1" id="KW-0472">Membrane</keyword>
<protein>
    <recommendedName>
        <fullName evidence="4">Thioredoxin-like fold domain-containing protein</fullName>
    </recommendedName>
</protein>
<evidence type="ECO:0008006" key="4">
    <source>
        <dbReference type="Google" id="ProtNLM"/>
    </source>
</evidence>
<organism evidence="2 3">
    <name type="scientific">Tannerella sp. oral taxon BU063 isolate Cell 8/11</name>
    <dbReference type="NCBI Taxonomy" id="1411915"/>
    <lineage>
        <taxon>Bacteria</taxon>
        <taxon>Pseudomonadati</taxon>
        <taxon>Bacteroidota</taxon>
        <taxon>Bacteroidia</taxon>
        <taxon>Bacteroidales</taxon>
        <taxon>Tannerellaceae</taxon>
        <taxon>Tannerella</taxon>
    </lineage>
</organism>
<reference evidence="2 3" key="1">
    <citation type="submission" date="2013-11" db="EMBL/GenBank/DDBJ databases">
        <title>Single cell genomics of uncultured Tannerella BU063 (oral taxon 286).</title>
        <authorList>
            <person name="Beall C.J."/>
            <person name="Campbell A.G."/>
            <person name="Griffen A.L."/>
            <person name="Podar M."/>
            <person name="Leys E.J."/>
        </authorList>
    </citation>
    <scope>NUCLEOTIDE SEQUENCE [LARGE SCALE GENOMIC DNA]</scope>
    <source>
        <strain evidence="2">Cell 8/11</strain>
    </source>
</reference>
<dbReference type="EMBL" id="AYYF01001582">
    <property type="protein sequence ID" value="ETK11284.1"/>
    <property type="molecule type" value="Genomic_DNA"/>
</dbReference>
<evidence type="ECO:0000313" key="2">
    <source>
        <dbReference type="EMBL" id="ETK11284.1"/>
    </source>
</evidence>
<feature type="transmembrane region" description="Helical" evidence="1">
    <location>
        <begin position="25"/>
        <end position="46"/>
    </location>
</feature>
<gene>
    <name evidence="2" type="ORF">T235_16200</name>
</gene>
<comment type="caution">
    <text evidence="2">The sequence shown here is derived from an EMBL/GenBank/DDBJ whole genome shotgun (WGS) entry which is preliminary data.</text>
</comment>
<keyword evidence="1" id="KW-0812">Transmembrane</keyword>
<sequence length="251" mass="29377">MGLILLEALLFLIYPQKDILHIIEVLPTLLILSSSLIFAILTSSVYHRLLQDEEDVFVSKLENMRLKRNPIVLMTVFNVREHMKQFSAHSITIGNLRSDTMTITTLLNPKCIPCKEVATEVIRMMKKFPARFLWQIRFDGIETEEYHPMNQVQLYLWELCRKEMDDRIKLQIINDWFSRQSPQWFSKKYPIDKISSDTIADFSIQCHENKLMEISKVPAIWVDGKALPKEYAISDLPILCIDRSFIQQSAN</sequence>
<keyword evidence="1" id="KW-1133">Transmembrane helix</keyword>
<proteinExistence type="predicted"/>
<dbReference type="Proteomes" id="UP000034980">
    <property type="component" value="Unassembled WGS sequence"/>
</dbReference>
<evidence type="ECO:0000256" key="1">
    <source>
        <dbReference type="SAM" id="Phobius"/>
    </source>
</evidence>
<accession>W2CVS0</accession>